<proteinExistence type="predicted"/>
<evidence type="ECO:0000259" key="1">
    <source>
        <dbReference type="Pfam" id="PF24823"/>
    </source>
</evidence>
<feature type="domain" description="RDR1/2-like PH-like" evidence="1">
    <location>
        <begin position="55"/>
        <end position="139"/>
    </location>
</feature>
<organism evidence="2 3">
    <name type="scientific">Canna indica</name>
    <name type="common">Indian-shot</name>
    <dbReference type="NCBI Taxonomy" id="4628"/>
    <lineage>
        <taxon>Eukaryota</taxon>
        <taxon>Viridiplantae</taxon>
        <taxon>Streptophyta</taxon>
        <taxon>Embryophyta</taxon>
        <taxon>Tracheophyta</taxon>
        <taxon>Spermatophyta</taxon>
        <taxon>Magnoliopsida</taxon>
        <taxon>Liliopsida</taxon>
        <taxon>Zingiberales</taxon>
        <taxon>Cannaceae</taxon>
        <taxon>Canna</taxon>
    </lineage>
</organism>
<reference evidence="2 3" key="1">
    <citation type="submission" date="2023-10" db="EMBL/GenBank/DDBJ databases">
        <title>Chromosome-scale genome assembly provides insights into flower coloration mechanisms of Canna indica.</title>
        <authorList>
            <person name="Li C."/>
        </authorList>
    </citation>
    <scope>NUCLEOTIDE SEQUENCE [LARGE SCALE GENOMIC DNA]</scope>
    <source>
        <tissue evidence="2">Flower</tissue>
    </source>
</reference>
<dbReference type="EMBL" id="CP136892">
    <property type="protein sequence ID" value="WOL01183.1"/>
    <property type="molecule type" value="Genomic_DNA"/>
</dbReference>
<name>A0AAQ3Q9U9_9LILI</name>
<evidence type="ECO:0000313" key="2">
    <source>
        <dbReference type="EMBL" id="WOL01183.1"/>
    </source>
</evidence>
<dbReference type="AlphaFoldDB" id="A0AAQ3Q9U9"/>
<accession>A0AAQ3Q9U9</accession>
<sequence length="227" mass="25951">MQWVFLPSPGVDKGTYASRLSKLLGAPQIATGQIKYLSKYWQTYNVWIRIEGAALYAGVLIGEGRMAVFGEWEQVRAEIMQERKKLELFFDHEREKYKLEVIFVDILASFSCCLGGVESNTILLQNFELLQNIHLFSNIVSPSKAIEHECFVDGDTSSLWHIAKAIHNLEVQFLIYLMLKYAMEIQHIRSTLLLNAFQEPKKMTLYLDKAVMKVQPEKASGKTGIIT</sequence>
<dbReference type="InterPro" id="IPR057590">
    <property type="entry name" value="PH_RDR1/2-like"/>
</dbReference>
<keyword evidence="3" id="KW-1185">Reference proteome</keyword>
<dbReference type="Pfam" id="PF24823">
    <property type="entry name" value="PH_RDR2"/>
    <property type="match status" value="1"/>
</dbReference>
<evidence type="ECO:0000313" key="3">
    <source>
        <dbReference type="Proteomes" id="UP001327560"/>
    </source>
</evidence>
<gene>
    <name evidence="2" type="ORF">Cni_G09897</name>
</gene>
<dbReference type="Proteomes" id="UP001327560">
    <property type="component" value="Chromosome 3"/>
</dbReference>
<protein>
    <recommendedName>
        <fullName evidence="1">RDR1/2-like PH-like domain-containing protein</fullName>
    </recommendedName>
</protein>